<evidence type="ECO:0000256" key="7">
    <source>
        <dbReference type="ARBA" id="ARBA00023040"/>
    </source>
</evidence>
<keyword evidence="8 15" id="KW-0472">Membrane</keyword>
<organism evidence="17 18">
    <name type="scientific">Acipenser ruthenus</name>
    <name type="common">Sterlet sturgeon</name>
    <dbReference type="NCBI Taxonomy" id="7906"/>
    <lineage>
        <taxon>Eukaryota</taxon>
        <taxon>Metazoa</taxon>
        <taxon>Chordata</taxon>
        <taxon>Craniata</taxon>
        <taxon>Vertebrata</taxon>
        <taxon>Euteleostomi</taxon>
        <taxon>Actinopterygii</taxon>
        <taxon>Chondrostei</taxon>
        <taxon>Acipenseriformes</taxon>
        <taxon>Acipenseridae</taxon>
        <taxon>Acipenser</taxon>
    </lineage>
</organism>
<dbReference type="PANTHER" id="PTHR10489:SF735">
    <property type="entry name" value="C-C CHEMOKINE RECEPTOR TYPE 10"/>
    <property type="match status" value="1"/>
</dbReference>
<evidence type="ECO:0000256" key="2">
    <source>
        <dbReference type="ARBA" id="ARBA00004651"/>
    </source>
</evidence>
<evidence type="ECO:0000313" key="18">
    <source>
        <dbReference type="Proteomes" id="UP000289886"/>
    </source>
</evidence>
<feature type="transmembrane region" description="Helical" evidence="15">
    <location>
        <begin position="213"/>
        <end position="232"/>
    </location>
</feature>
<evidence type="ECO:0000256" key="12">
    <source>
        <dbReference type="ARBA" id="ARBA00023224"/>
    </source>
</evidence>
<dbReference type="PRINTS" id="PR00657">
    <property type="entry name" value="CCCHEMOKINER"/>
</dbReference>
<dbReference type="AlphaFoldDB" id="A0A444UK70"/>
<dbReference type="GO" id="GO:0005769">
    <property type="term" value="C:early endosome"/>
    <property type="evidence" value="ECO:0007669"/>
    <property type="project" value="UniProtKB-SubCell"/>
</dbReference>
<evidence type="ECO:0000256" key="6">
    <source>
        <dbReference type="ARBA" id="ARBA00022989"/>
    </source>
</evidence>
<keyword evidence="3" id="KW-1003">Cell membrane</keyword>
<accession>A0A444UK70</accession>
<dbReference type="GO" id="GO:0019722">
    <property type="term" value="P:calcium-mediated signaling"/>
    <property type="evidence" value="ECO:0007669"/>
    <property type="project" value="TreeGrafter"/>
</dbReference>
<evidence type="ECO:0000256" key="10">
    <source>
        <dbReference type="ARBA" id="ARBA00023170"/>
    </source>
</evidence>
<dbReference type="PANTHER" id="PTHR10489">
    <property type="entry name" value="CELL ADHESION MOLECULE"/>
    <property type="match status" value="1"/>
</dbReference>
<feature type="transmembrane region" description="Helical" evidence="15">
    <location>
        <begin position="41"/>
        <end position="65"/>
    </location>
</feature>
<feature type="compositionally biased region" description="Low complexity" evidence="14">
    <location>
        <begin position="342"/>
        <end position="363"/>
    </location>
</feature>
<dbReference type="InterPro" id="IPR017452">
    <property type="entry name" value="GPCR_Rhodpsn_7TM"/>
</dbReference>
<feature type="transmembrane region" description="Helical" evidence="15">
    <location>
        <begin position="77"/>
        <end position="95"/>
    </location>
</feature>
<keyword evidence="18" id="KW-1185">Reference proteome</keyword>
<feature type="transmembrane region" description="Helical" evidence="15">
    <location>
        <begin position="244"/>
        <end position="266"/>
    </location>
</feature>
<dbReference type="PROSITE" id="PS50262">
    <property type="entry name" value="G_PROTEIN_RECEP_F1_2"/>
    <property type="match status" value="1"/>
</dbReference>
<dbReference type="GO" id="GO:0006955">
    <property type="term" value="P:immune response"/>
    <property type="evidence" value="ECO:0007669"/>
    <property type="project" value="TreeGrafter"/>
</dbReference>
<dbReference type="Pfam" id="PF00001">
    <property type="entry name" value="7tm_1"/>
    <property type="match status" value="1"/>
</dbReference>
<evidence type="ECO:0000256" key="15">
    <source>
        <dbReference type="SAM" id="Phobius"/>
    </source>
</evidence>
<gene>
    <name evidence="17" type="ORF">EOD39_4029</name>
</gene>
<dbReference type="Proteomes" id="UP000289886">
    <property type="component" value="Unassembled WGS sequence"/>
</dbReference>
<evidence type="ECO:0000256" key="9">
    <source>
        <dbReference type="ARBA" id="ARBA00023157"/>
    </source>
</evidence>
<keyword evidence="5" id="KW-0967">Endosome</keyword>
<keyword evidence="9" id="KW-1015">Disulfide bond</keyword>
<dbReference type="GO" id="GO:0016493">
    <property type="term" value="F:C-C chemokine receptor activity"/>
    <property type="evidence" value="ECO:0007669"/>
    <property type="project" value="TreeGrafter"/>
</dbReference>
<keyword evidence="11" id="KW-0325">Glycoprotein</keyword>
<evidence type="ECO:0000256" key="3">
    <source>
        <dbReference type="ARBA" id="ARBA00022475"/>
    </source>
</evidence>
<evidence type="ECO:0000256" key="5">
    <source>
        <dbReference type="ARBA" id="ARBA00022753"/>
    </source>
</evidence>
<feature type="region of interest" description="Disordered" evidence="14">
    <location>
        <begin position="333"/>
        <end position="363"/>
    </location>
</feature>
<proteinExistence type="inferred from homology"/>
<evidence type="ECO:0000256" key="4">
    <source>
        <dbReference type="ARBA" id="ARBA00022692"/>
    </source>
</evidence>
<comment type="caution">
    <text evidence="17">The sequence shown here is derived from an EMBL/GenBank/DDBJ whole genome shotgun (WGS) entry which is preliminary data.</text>
</comment>
<dbReference type="InterPro" id="IPR000276">
    <property type="entry name" value="GPCR_Rhodpsn"/>
</dbReference>
<dbReference type="PRINTS" id="PR00645">
    <property type="entry name" value="CXCCHMKINER4"/>
</dbReference>
<keyword evidence="10 13" id="KW-0675">Receptor</keyword>
<keyword evidence="7 13" id="KW-0297">G-protein coupled receptor</keyword>
<dbReference type="InterPro" id="IPR000355">
    <property type="entry name" value="Chemokine_rcpt"/>
</dbReference>
<evidence type="ECO:0000259" key="16">
    <source>
        <dbReference type="PROSITE" id="PS50262"/>
    </source>
</evidence>
<evidence type="ECO:0000256" key="1">
    <source>
        <dbReference type="ARBA" id="ARBA00004412"/>
    </source>
</evidence>
<name>A0A444UK70_ACIRT</name>
<comment type="similarity">
    <text evidence="13">Belongs to the G-protein coupled receptor 1 family.</text>
</comment>
<evidence type="ECO:0000256" key="11">
    <source>
        <dbReference type="ARBA" id="ARBA00023180"/>
    </source>
</evidence>
<dbReference type="PROSITE" id="PS00237">
    <property type="entry name" value="G_PROTEIN_RECEP_F1_1"/>
    <property type="match status" value="1"/>
</dbReference>
<keyword evidence="4 13" id="KW-0812">Transmembrane</keyword>
<dbReference type="GO" id="GO:0060326">
    <property type="term" value="P:cell chemotaxis"/>
    <property type="evidence" value="ECO:0007669"/>
    <property type="project" value="TreeGrafter"/>
</dbReference>
<dbReference type="SUPFAM" id="SSF81321">
    <property type="entry name" value="Family A G protein-coupled receptor-like"/>
    <property type="match status" value="1"/>
</dbReference>
<dbReference type="FunFam" id="1.20.1070.10:FF:000035">
    <property type="entry name" value="C-C chemokine receptor type 6"/>
    <property type="match status" value="1"/>
</dbReference>
<dbReference type="Gene3D" id="1.20.1070.10">
    <property type="entry name" value="Rhodopsin 7-helix transmembrane proteins"/>
    <property type="match status" value="1"/>
</dbReference>
<dbReference type="PRINTS" id="PR00237">
    <property type="entry name" value="GPCRRHODOPSN"/>
</dbReference>
<dbReference type="GO" id="GO:0009897">
    <property type="term" value="C:external side of plasma membrane"/>
    <property type="evidence" value="ECO:0007669"/>
    <property type="project" value="TreeGrafter"/>
</dbReference>
<keyword evidence="6 15" id="KW-1133">Transmembrane helix</keyword>
<dbReference type="InterPro" id="IPR001277">
    <property type="entry name" value="CXCR4/ACKR2"/>
</dbReference>
<dbReference type="CDD" id="cd15177">
    <property type="entry name" value="7tmA_CCR10"/>
    <property type="match status" value="1"/>
</dbReference>
<keyword evidence="12 13" id="KW-0807">Transducer</keyword>
<dbReference type="GO" id="GO:0019957">
    <property type="term" value="F:C-C chemokine binding"/>
    <property type="evidence" value="ECO:0007669"/>
    <property type="project" value="TreeGrafter"/>
</dbReference>
<feature type="domain" description="G-protein coupled receptors family 1 profile" evidence="16">
    <location>
        <begin position="57"/>
        <end position="307"/>
    </location>
</feature>
<sequence length="363" mass="41165">MTTPEYDYYELTSDYSSEHGSDYSDIPIKCEAEDPQSFLNVFQPCILAVIFVLGMVGNILVLIIYTLYRRLKSMTDVFLLNLVLADLLLLLTLPFRAVDARHGWLFGGWLCKVVRSLYSINYYSGFLFLTCISVDRYIAIVLATVAHKLRPQTIFYSKVSSALVWLVSVVMSVPEMVWSKVVKMDDLHCEMILDVEDKVVKAATQFVQVTVGFWLPFVVMFFCYSVITRTLLKGRSFQKLKALKVIGALVLLFVLFQLPYSVVLFLKTTDWLGSKQVNCGIWGLKHVAEGVTCSLAFLRCCLNPLLYGFVGVKFRNDVLLLFRDLRCMSRSQYSSPIRGLPSSSNRFSSVSNRTTESSSVFSL</sequence>
<dbReference type="InterPro" id="IPR050119">
    <property type="entry name" value="CCR1-9-like"/>
</dbReference>
<protein>
    <submittedName>
        <fullName evidence="17">C-X-C chemokine receptor type 6</fullName>
    </submittedName>
</protein>
<reference evidence="17 18" key="1">
    <citation type="submission" date="2019-01" db="EMBL/GenBank/DDBJ databases">
        <title>Draft Genome and Complete Hox-Cluster Characterization of the Sterlet Sturgeon (Acipenser ruthenus).</title>
        <authorList>
            <person name="Wei Q."/>
        </authorList>
    </citation>
    <scope>NUCLEOTIDE SEQUENCE [LARGE SCALE GENOMIC DNA]</scope>
    <source>
        <strain evidence="17">WHYD16114868_AA</strain>
        <tissue evidence="17">Blood</tissue>
    </source>
</reference>
<evidence type="ECO:0000256" key="13">
    <source>
        <dbReference type="RuleBase" id="RU000688"/>
    </source>
</evidence>
<evidence type="ECO:0000313" key="17">
    <source>
        <dbReference type="EMBL" id="RXM35585.1"/>
    </source>
</evidence>
<evidence type="ECO:0000256" key="8">
    <source>
        <dbReference type="ARBA" id="ARBA00023136"/>
    </source>
</evidence>
<dbReference type="GO" id="GO:0007204">
    <property type="term" value="P:positive regulation of cytosolic calcium ion concentration"/>
    <property type="evidence" value="ECO:0007669"/>
    <property type="project" value="TreeGrafter"/>
</dbReference>
<evidence type="ECO:0000256" key="14">
    <source>
        <dbReference type="SAM" id="MobiDB-lite"/>
    </source>
</evidence>
<feature type="transmembrane region" description="Helical" evidence="15">
    <location>
        <begin position="155"/>
        <end position="174"/>
    </location>
</feature>
<dbReference type="OrthoDB" id="8957211at2759"/>
<comment type="subcellular location">
    <subcellularLocation>
        <location evidence="2">Cell membrane</location>
        <topology evidence="2">Multi-pass membrane protein</topology>
    </subcellularLocation>
    <subcellularLocation>
        <location evidence="1">Early endosome</location>
    </subcellularLocation>
</comment>
<feature type="transmembrane region" description="Helical" evidence="15">
    <location>
        <begin position="122"/>
        <end position="143"/>
    </location>
</feature>
<dbReference type="EMBL" id="SCEB01214395">
    <property type="protein sequence ID" value="RXM35585.1"/>
    <property type="molecule type" value="Genomic_DNA"/>
</dbReference>